<keyword evidence="4 5" id="KW-0472">Membrane</keyword>
<sequence length="442" mass="46164">MTNQTLHPALNIEHLLDTRPMTTLQILLVILCGATMFIDGFGIQVMALSVPSISAEWGLPATRFAMALSASLIGLTVGAALLAPLGDRFGRRPALISALVAVGLSTAGTVLSSSPEQFVFWRLLTGLGLGVSIPICNTWAAEYIPLRQRGIVLVLINAAMGVGAFSAGFMAPPVIEAWSWRGVFVLAGVTPVLVAVLLWRWAPESLKFLNARRPGDPRVAAILARIAPDIDQRQVGRVIAAPLRVARVSVAALLAPAYRSRTLVLWGLLILNLFSLYLLISWLPTLLQSAGWLPAAALRAAVLIQAGGVIGGIALGLLLDRGKTLPALFVAFLTAALCLALFALVPSGDGWIVLLLMIGGGITGAQLSLNALCTSYYPAAIKATGMSWAGVVGSCGSISAPLAGAWIIGQGLAPASILALLGIPALLCAVGVLLMRSHWQAH</sequence>
<proteinExistence type="predicted"/>
<evidence type="ECO:0000259" key="6">
    <source>
        <dbReference type="PROSITE" id="PS50850"/>
    </source>
</evidence>
<keyword evidence="8" id="KW-1185">Reference proteome</keyword>
<feature type="transmembrane region" description="Helical" evidence="5">
    <location>
        <begin position="61"/>
        <end position="82"/>
    </location>
</feature>
<dbReference type="PROSITE" id="PS50850">
    <property type="entry name" value="MFS"/>
    <property type="match status" value="1"/>
</dbReference>
<protein>
    <submittedName>
        <fullName evidence="7">3-(3-hydroxy-phenyl)propionate transporter MhpT</fullName>
    </submittedName>
</protein>
<feature type="transmembrane region" description="Helical" evidence="5">
    <location>
        <begin position="415"/>
        <end position="435"/>
    </location>
</feature>
<keyword evidence="3 5" id="KW-1133">Transmembrane helix</keyword>
<dbReference type="EMBL" id="CP025738">
    <property type="protein sequence ID" value="AUO46489.1"/>
    <property type="molecule type" value="Genomic_DNA"/>
</dbReference>
<gene>
    <name evidence="7" type="ORF">C1C98_13960</name>
</gene>
<dbReference type="Proteomes" id="UP000235315">
    <property type="component" value="Chromosome"/>
</dbReference>
<organism evidence="7 8">
    <name type="scientific">Pseudomonas ogarae (strain DSM 112162 / CECT 30235 / F113)</name>
    <dbReference type="NCBI Taxonomy" id="1114970"/>
    <lineage>
        <taxon>Bacteria</taxon>
        <taxon>Pseudomonadati</taxon>
        <taxon>Pseudomonadota</taxon>
        <taxon>Gammaproteobacteria</taxon>
        <taxon>Pseudomonadales</taxon>
        <taxon>Pseudomonadaceae</taxon>
        <taxon>Pseudomonas</taxon>
    </lineage>
</organism>
<name>A0ABM6QYZ7_PSEO1</name>
<evidence type="ECO:0000256" key="5">
    <source>
        <dbReference type="SAM" id="Phobius"/>
    </source>
</evidence>
<evidence type="ECO:0000313" key="8">
    <source>
        <dbReference type="Proteomes" id="UP000235315"/>
    </source>
</evidence>
<feature type="transmembrane region" description="Helical" evidence="5">
    <location>
        <begin position="385"/>
        <end position="409"/>
    </location>
</feature>
<feature type="transmembrane region" description="Helical" evidence="5">
    <location>
        <begin position="26"/>
        <end position="49"/>
    </location>
</feature>
<feature type="transmembrane region" description="Helical" evidence="5">
    <location>
        <begin position="351"/>
        <end position="373"/>
    </location>
</feature>
<evidence type="ECO:0000313" key="7">
    <source>
        <dbReference type="EMBL" id="AUO46489.1"/>
    </source>
</evidence>
<dbReference type="SUPFAM" id="SSF103473">
    <property type="entry name" value="MFS general substrate transporter"/>
    <property type="match status" value="1"/>
</dbReference>
<reference evidence="7 8" key="1">
    <citation type="submission" date="2018-01" db="EMBL/GenBank/DDBJ databases">
        <title>Tropical forage species Digitaria eriantha prevents oxidative stress under low temperature conditions by the incorporation of polyhydroxybutyrate-producing endophytic bacteria.</title>
        <authorList>
            <person name="Stritzler M."/>
            <person name="Ayub N."/>
        </authorList>
    </citation>
    <scope>NUCLEOTIDE SEQUENCE [LARGE SCALE GENOMIC DNA]</scope>
    <source>
        <strain evidence="7 8">FR1</strain>
    </source>
</reference>
<dbReference type="Pfam" id="PF07690">
    <property type="entry name" value="MFS_1"/>
    <property type="match status" value="1"/>
</dbReference>
<feature type="transmembrane region" description="Helical" evidence="5">
    <location>
        <begin position="183"/>
        <end position="202"/>
    </location>
</feature>
<feature type="transmembrane region" description="Helical" evidence="5">
    <location>
        <begin position="119"/>
        <end position="139"/>
    </location>
</feature>
<evidence type="ECO:0000256" key="3">
    <source>
        <dbReference type="ARBA" id="ARBA00022989"/>
    </source>
</evidence>
<evidence type="ECO:0000256" key="2">
    <source>
        <dbReference type="ARBA" id="ARBA00022692"/>
    </source>
</evidence>
<dbReference type="Gene3D" id="1.20.1250.20">
    <property type="entry name" value="MFS general substrate transporter like domains"/>
    <property type="match status" value="1"/>
</dbReference>
<keyword evidence="2 5" id="KW-0812">Transmembrane</keyword>
<evidence type="ECO:0000256" key="1">
    <source>
        <dbReference type="ARBA" id="ARBA00004141"/>
    </source>
</evidence>
<feature type="transmembrane region" description="Helical" evidence="5">
    <location>
        <begin position="94"/>
        <end position="113"/>
    </location>
</feature>
<dbReference type="InterPro" id="IPR011701">
    <property type="entry name" value="MFS"/>
</dbReference>
<feature type="transmembrane region" description="Helical" evidence="5">
    <location>
        <begin position="296"/>
        <end position="318"/>
    </location>
</feature>
<feature type="transmembrane region" description="Helical" evidence="5">
    <location>
        <begin position="325"/>
        <end position="345"/>
    </location>
</feature>
<dbReference type="PANTHER" id="PTHR23508">
    <property type="entry name" value="CARBOXYLIC ACID TRANSPORTER PROTEIN HOMOLOG"/>
    <property type="match status" value="1"/>
</dbReference>
<dbReference type="PANTHER" id="PTHR23508:SF10">
    <property type="entry name" value="CARBOXYLIC ACID TRANSPORTER PROTEIN HOMOLOG"/>
    <property type="match status" value="1"/>
</dbReference>
<feature type="domain" description="Major facilitator superfamily (MFS) profile" evidence="6">
    <location>
        <begin position="28"/>
        <end position="440"/>
    </location>
</feature>
<feature type="transmembrane region" description="Helical" evidence="5">
    <location>
        <begin position="151"/>
        <end position="171"/>
    </location>
</feature>
<dbReference type="InterPro" id="IPR020846">
    <property type="entry name" value="MFS_dom"/>
</dbReference>
<feature type="transmembrane region" description="Helical" evidence="5">
    <location>
        <begin position="263"/>
        <end position="284"/>
    </location>
</feature>
<accession>A0ABM6QYZ7</accession>
<dbReference type="RefSeq" id="WP_014338055.1">
    <property type="nucleotide sequence ID" value="NC_016830.1"/>
</dbReference>
<evidence type="ECO:0000256" key="4">
    <source>
        <dbReference type="ARBA" id="ARBA00023136"/>
    </source>
</evidence>
<dbReference type="InterPro" id="IPR036259">
    <property type="entry name" value="MFS_trans_sf"/>
</dbReference>
<comment type="subcellular location">
    <subcellularLocation>
        <location evidence="1">Membrane</location>
        <topology evidence="1">Multi-pass membrane protein</topology>
    </subcellularLocation>
</comment>